<dbReference type="SUPFAM" id="SSF51306">
    <property type="entry name" value="LexA/Signal peptidase"/>
    <property type="match status" value="1"/>
</dbReference>
<dbReference type="EMBL" id="JACOYY010000036">
    <property type="protein sequence ID" value="MBI2052290.1"/>
    <property type="molecule type" value="Genomic_DNA"/>
</dbReference>
<dbReference type="InterPro" id="IPR036286">
    <property type="entry name" value="LexA/Signal_pep-like_sf"/>
</dbReference>
<dbReference type="NCBIfam" id="TIGR02227">
    <property type="entry name" value="sigpep_I_bact"/>
    <property type="match status" value="1"/>
</dbReference>
<feature type="active site" evidence="6">
    <location>
        <position position="86"/>
    </location>
</feature>
<accession>A0A931YDI8</accession>
<dbReference type="GO" id="GO:0009003">
    <property type="term" value="F:signal peptidase activity"/>
    <property type="evidence" value="ECO:0007669"/>
    <property type="project" value="UniProtKB-EC"/>
</dbReference>
<gene>
    <name evidence="10" type="primary">lepB</name>
    <name evidence="9" type="ORF">HYT38_01250</name>
    <name evidence="10" type="ORF">HYV66_01840</name>
</gene>
<evidence type="ECO:0000256" key="2">
    <source>
        <dbReference type="ARBA" id="ARBA00009370"/>
    </source>
</evidence>
<evidence type="ECO:0000256" key="1">
    <source>
        <dbReference type="ARBA" id="ARBA00000677"/>
    </source>
</evidence>
<keyword evidence="7" id="KW-0812">Transmembrane</keyword>
<dbReference type="Pfam" id="PF10502">
    <property type="entry name" value="Peptidase_S26"/>
    <property type="match status" value="1"/>
</dbReference>
<evidence type="ECO:0000313" key="9">
    <source>
        <dbReference type="EMBL" id="MBI2052290.1"/>
    </source>
</evidence>
<comment type="caution">
    <text evidence="10">The sequence shown here is derived from an EMBL/GenBank/DDBJ whole genome shotgun (WGS) entry which is preliminary data.</text>
</comment>
<evidence type="ECO:0000256" key="6">
    <source>
        <dbReference type="PIRSR" id="PIRSR600223-1"/>
    </source>
</evidence>
<dbReference type="GO" id="GO:0004252">
    <property type="term" value="F:serine-type endopeptidase activity"/>
    <property type="evidence" value="ECO:0007669"/>
    <property type="project" value="InterPro"/>
</dbReference>
<keyword evidence="4 7" id="KW-0645">Protease</keyword>
<sequence>MVNFLRESSDFIWETIKIVVVSLLIILPIRYFIVQPFFVRGDSMNPAFSDKDYLIVDELSYRLGGPSRGEVIVFRFPQDPSQYYIKRIVGLPEETVEVAGGRVLIYNRDHPAGFELKERYLNKATPGEIKVKLDDNEYFVLGDNRDASSDSRRWGPLSKHLIIGRAWLRIWPVNSAHAVETPIY</sequence>
<evidence type="ECO:0000256" key="5">
    <source>
        <dbReference type="ARBA" id="ARBA00022801"/>
    </source>
</evidence>
<dbReference type="EMBL" id="JACPHQ010000021">
    <property type="protein sequence ID" value="MBI2465953.1"/>
    <property type="molecule type" value="Genomic_DNA"/>
</dbReference>
<dbReference type="GO" id="GO:0006465">
    <property type="term" value="P:signal peptide processing"/>
    <property type="evidence" value="ECO:0007669"/>
    <property type="project" value="InterPro"/>
</dbReference>
<dbReference type="PRINTS" id="PR00727">
    <property type="entry name" value="LEADERPTASE"/>
</dbReference>
<dbReference type="InterPro" id="IPR019758">
    <property type="entry name" value="Pept_S26A_signal_pept_1_CS"/>
</dbReference>
<keyword evidence="7" id="KW-0472">Membrane</keyword>
<evidence type="ECO:0000313" key="10">
    <source>
        <dbReference type="EMBL" id="MBI2465953.1"/>
    </source>
</evidence>
<dbReference type="CDD" id="cd06530">
    <property type="entry name" value="S26_SPase_I"/>
    <property type="match status" value="1"/>
</dbReference>
<organism evidence="10 11">
    <name type="scientific">Candidatus Sungiibacteriota bacterium</name>
    <dbReference type="NCBI Taxonomy" id="2750080"/>
    <lineage>
        <taxon>Bacteria</taxon>
        <taxon>Candidatus Sungiibacteriota</taxon>
    </lineage>
</organism>
<dbReference type="PANTHER" id="PTHR43390">
    <property type="entry name" value="SIGNAL PEPTIDASE I"/>
    <property type="match status" value="1"/>
</dbReference>
<comment type="subcellular location">
    <subcellularLocation>
        <location evidence="7">Membrane</location>
        <topology evidence="7">Single-pass type II membrane protein</topology>
    </subcellularLocation>
</comment>
<dbReference type="EC" id="3.4.21.89" evidence="3 7"/>
<reference evidence="10" key="1">
    <citation type="submission" date="2020-07" db="EMBL/GenBank/DDBJ databases">
        <title>Huge and variable diversity of episymbiotic CPR bacteria and DPANN archaea in groundwater ecosystems.</title>
        <authorList>
            <person name="He C.Y."/>
            <person name="Keren R."/>
            <person name="Whittaker M."/>
            <person name="Farag I.F."/>
            <person name="Doudna J."/>
            <person name="Cate J.H.D."/>
            <person name="Banfield J.F."/>
        </authorList>
    </citation>
    <scope>NUCLEOTIDE SEQUENCE</scope>
    <source>
        <strain evidence="9">NC_groundwater_191_Ag_S-0.1um_45_8</strain>
        <strain evidence="10">NC_groundwater_418_Ag_B-0.1um_45_10</strain>
    </source>
</reference>
<comment type="catalytic activity">
    <reaction evidence="1 7">
        <text>Cleavage of hydrophobic, N-terminal signal or leader sequences from secreted and periplasmic proteins.</text>
        <dbReference type="EC" id="3.4.21.89"/>
    </reaction>
</comment>
<dbReference type="PROSITE" id="PS00761">
    <property type="entry name" value="SPASE_I_3"/>
    <property type="match status" value="1"/>
</dbReference>
<dbReference type="Proteomes" id="UP000709672">
    <property type="component" value="Unassembled WGS sequence"/>
</dbReference>
<dbReference type="AlphaFoldDB" id="A0A931YDI8"/>
<dbReference type="Gene3D" id="2.10.109.10">
    <property type="entry name" value="Umud Fragment, subunit A"/>
    <property type="match status" value="1"/>
</dbReference>
<evidence type="ECO:0000313" key="11">
    <source>
        <dbReference type="Proteomes" id="UP000709672"/>
    </source>
</evidence>
<feature type="domain" description="Peptidase S26" evidence="8">
    <location>
        <begin position="13"/>
        <end position="171"/>
    </location>
</feature>
<dbReference type="InterPro" id="IPR019756">
    <property type="entry name" value="Pept_S26A_signal_pept_1_Ser-AS"/>
</dbReference>
<keyword evidence="7" id="KW-1133">Transmembrane helix</keyword>
<evidence type="ECO:0000256" key="4">
    <source>
        <dbReference type="ARBA" id="ARBA00022670"/>
    </source>
</evidence>
<keyword evidence="5 7" id="KW-0378">Hydrolase</keyword>
<evidence type="ECO:0000259" key="8">
    <source>
        <dbReference type="Pfam" id="PF10502"/>
    </source>
</evidence>
<dbReference type="InterPro" id="IPR000223">
    <property type="entry name" value="Pept_S26A_signal_pept_1"/>
</dbReference>
<evidence type="ECO:0000256" key="7">
    <source>
        <dbReference type="RuleBase" id="RU362042"/>
    </source>
</evidence>
<proteinExistence type="inferred from homology"/>
<name>A0A931YDI8_9BACT</name>
<dbReference type="GO" id="GO:0016020">
    <property type="term" value="C:membrane"/>
    <property type="evidence" value="ECO:0007669"/>
    <property type="project" value="UniProtKB-SubCell"/>
</dbReference>
<feature type="transmembrane region" description="Helical" evidence="7">
    <location>
        <begin position="12"/>
        <end position="33"/>
    </location>
</feature>
<evidence type="ECO:0000256" key="3">
    <source>
        <dbReference type="ARBA" id="ARBA00013208"/>
    </source>
</evidence>
<dbReference type="InterPro" id="IPR019533">
    <property type="entry name" value="Peptidase_S26"/>
</dbReference>
<protein>
    <recommendedName>
        <fullName evidence="3 7">Signal peptidase I</fullName>
        <ecNumber evidence="3 7">3.4.21.89</ecNumber>
    </recommendedName>
</protein>
<comment type="similarity">
    <text evidence="2 7">Belongs to the peptidase S26 family.</text>
</comment>
<feature type="active site" evidence="6">
    <location>
        <position position="43"/>
    </location>
</feature>
<dbReference type="PANTHER" id="PTHR43390:SF1">
    <property type="entry name" value="CHLOROPLAST PROCESSING PEPTIDASE"/>
    <property type="match status" value="1"/>
</dbReference>
<dbReference type="Proteomes" id="UP000786662">
    <property type="component" value="Unassembled WGS sequence"/>
</dbReference>
<dbReference type="PROSITE" id="PS00501">
    <property type="entry name" value="SPASE_I_1"/>
    <property type="match status" value="1"/>
</dbReference>